<feature type="chain" id="PRO_5002638249" evidence="2">
    <location>
        <begin position="23"/>
        <end position="416"/>
    </location>
</feature>
<dbReference type="STRING" id="350058.Mvan_4723"/>
<dbReference type="EMBL" id="CP000511">
    <property type="protein sequence ID" value="ABM15497.1"/>
    <property type="molecule type" value="Genomic_DNA"/>
</dbReference>
<feature type="signal peptide" evidence="2">
    <location>
        <begin position="1"/>
        <end position="22"/>
    </location>
</feature>
<dbReference type="KEGG" id="mva:Mvan_4723"/>
<evidence type="ECO:0000313" key="4">
    <source>
        <dbReference type="EMBL" id="ABM15497.1"/>
    </source>
</evidence>
<dbReference type="Proteomes" id="UP000009159">
    <property type="component" value="Chromosome"/>
</dbReference>
<keyword evidence="2" id="KW-0732">Signal</keyword>
<feature type="compositionally biased region" description="Low complexity" evidence="1">
    <location>
        <begin position="398"/>
        <end position="408"/>
    </location>
</feature>
<evidence type="ECO:0000313" key="5">
    <source>
        <dbReference type="Proteomes" id="UP000009159"/>
    </source>
</evidence>
<reference evidence="4" key="1">
    <citation type="submission" date="2006-12" db="EMBL/GenBank/DDBJ databases">
        <title>Complete sequence of Mycobacterium vanbaalenii PYR-1.</title>
        <authorList>
            <consortium name="US DOE Joint Genome Institute"/>
            <person name="Copeland A."/>
            <person name="Lucas S."/>
            <person name="Lapidus A."/>
            <person name="Barry K."/>
            <person name="Detter J.C."/>
            <person name="Glavina del Rio T."/>
            <person name="Hammon N."/>
            <person name="Israni S."/>
            <person name="Dalin E."/>
            <person name="Tice H."/>
            <person name="Pitluck S."/>
            <person name="Singan V."/>
            <person name="Schmutz J."/>
            <person name="Larimer F."/>
            <person name="Land M."/>
            <person name="Hauser L."/>
            <person name="Kyrpides N."/>
            <person name="Anderson I.J."/>
            <person name="Miller C."/>
            <person name="Richardson P."/>
        </authorList>
    </citation>
    <scope>NUCLEOTIDE SEQUENCE [LARGE SCALE GENOMIC DNA]</scope>
    <source>
        <strain evidence="4">PYR-1</strain>
    </source>
</reference>
<protein>
    <submittedName>
        <fullName evidence="4">PE-PPE, C-terminal domain protein</fullName>
    </submittedName>
</protein>
<dbReference type="HOGENOM" id="CLU_660265_0_0_11"/>
<feature type="compositionally biased region" description="Low complexity" evidence="1">
    <location>
        <begin position="364"/>
        <end position="376"/>
    </location>
</feature>
<feature type="region of interest" description="Disordered" evidence="1">
    <location>
        <begin position="266"/>
        <end position="416"/>
    </location>
</feature>
<sequence>MRRTLMVLLLALVATMPGAAHSATALIVGGAGKYAVLTEEQMAAALGGRFKDYTRVNVPFPGLPDDLRYSLDVGTENLHAAVYATPGPKTIGGVSEGAPVVDEVLRRLMNDPNPPPAGELNAVMLGTMSPIWYLFTGVDYRAVADTRYDVMVVKAEYDGIADWPDNWINVLAVANAVLGALQLHVSSAFYDISLVPPEYVARKTNSEGGTTTTVLIPTPLLPLLKPLADAGASQETIDCLDGVIRPIIDSGYWRFWFKDRSSGWPLPPPEPAGTAPMDIAVPEPGSPGDVERDLGAGLPPVVDPESDQSGTAAADDATAQPTDDATVQPTDDATVQPTDVPAPSDEAVGNREQEDDRNAATGNGEVAPAGDDAAAAEPEENESVAPAPDEAMADDGADSAGPSSSTSDDAPDAIGK</sequence>
<evidence type="ECO:0000256" key="2">
    <source>
        <dbReference type="SAM" id="SignalP"/>
    </source>
</evidence>
<dbReference type="Pfam" id="PF08237">
    <property type="entry name" value="PE-PPE"/>
    <property type="match status" value="1"/>
</dbReference>
<dbReference type="InterPro" id="IPR013228">
    <property type="entry name" value="PE-PPE_C"/>
</dbReference>
<dbReference type="AlphaFoldDB" id="A1TE97"/>
<feature type="compositionally biased region" description="Basic and acidic residues" evidence="1">
    <location>
        <begin position="348"/>
        <end position="358"/>
    </location>
</feature>
<organism evidence="4 5">
    <name type="scientific">Mycolicibacterium vanbaalenii (strain DSM 7251 / JCM 13017 / BCRC 16820 / KCTC 9966 / NRRL B-24157 / PYR-1)</name>
    <name type="common">Mycobacterium vanbaalenii</name>
    <dbReference type="NCBI Taxonomy" id="350058"/>
    <lineage>
        <taxon>Bacteria</taxon>
        <taxon>Bacillati</taxon>
        <taxon>Actinomycetota</taxon>
        <taxon>Actinomycetes</taxon>
        <taxon>Mycobacteriales</taxon>
        <taxon>Mycobacteriaceae</taxon>
        <taxon>Mycolicibacterium</taxon>
    </lineage>
</organism>
<feature type="compositionally biased region" description="Polar residues" evidence="1">
    <location>
        <begin position="327"/>
        <end position="337"/>
    </location>
</feature>
<gene>
    <name evidence="4" type="ordered locus">Mvan_4723</name>
</gene>
<accession>A1TE97</accession>
<feature type="domain" description="PE-PPE" evidence="3">
    <location>
        <begin position="70"/>
        <end position="252"/>
    </location>
</feature>
<keyword evidence="5" id="KW-1185">Reference proteome</keyword>
<dbReference type="ESTHER" id="mycvp-a1te97">
    <property type="family name" value="PE-PPE"/>
</dbReference>
<name>A1TE97_MYCVP</name>
<dbReference type="eggNOG" id="COG5651">
    <property type="taxonomic scope" value="Bacteria"/>
</dbReference>
<proteinExistence type="predicted"/>
<evidence type="ECO:0000256" key="1">
    <source>
        <dbReference type="SAM" id="MobiDB-lite"/>
    </source>
</evidence>
<evidence type="ECO:0000259" key="3">
    <source>
        <dbReference type="Pfam" id="PF08237"/>
    </source>
</evidence>
<feature type="compositionally biased region" description="Low complexity" evidence="1">
    <location>
        <begin position="311"/>
        <end position="326"/>
    </location>
</feature>